<dbReference type="GO" id="GO:0046394">
    <property type="term" value="P:carboxylic acid biosynthetic process"/>
    <property type="evidence" value="ECO:0007669"/>
    <property type="project" value="UniProtKB-ARBA"/>
</dbReference>
<comment type="similarity">
    <text evidence="1">Belongs to the class-IV pyridoxal-phosphate-dependent aminotransferase family.</text>
</comment>
<keyword evidence="4" id="KW-1185">Reference proteome</keyword>
<dbReference type="PANTHER" id="PTHR42743:SF11">
    <property type="entry name" value="AMINODEOXYCHORISMATE LYASE"/>
    <property type="match status" value="1"/>
</dbReference>
<dbReference type="InterPro" id="IPR043131">
    <property type="entry name" value="BCAT-like_N"/>
</dbReference>
<dbReference type="STRING" id="1271860.SAMN05216174_10610"/>
<gene>
    <name evidence="3" type="ORF">SAMN05216174_10610</name>
</gene>
<keyword evidence="3" id="KW-0032">Aminotransferase</keyword>
<dbReference type="Pfam" id="PF01063">
    <property type="entry name" value="Aminotran_4"/>
    <property type="match status" value="1"/>
</dbReference>
<proteinExistence type="inferred from homology"/>
<dbReference type="InterPro" id="IPR036038">
    <property type="entry name" value="Aminotransferase-like"/>
</dbReference>
<dbReference type="SUPFAM" id="SSF56752">
    <property type="entry name" value="D-aminoacid aminotransferase-like PLP-dependent enzymes"/>
    <property type="match status" value="1"/>
</dbReference>
<evidence type="ECO:0000256" key="2">
    <source>
        <dbReference type="SAM" id="MobiDB-lite"/>
    </source>
</evidence>
<dbReference type="Proteomes" id="UP000199501">
    <property type="component" value="Unassembled WGS sequence"/>
</dbReference>
<feature type="region of interest" description="Disordered" evidence="2">
    <location>
        <begin position="290"/>
        <end position="309"/>
    </location>
</feature>
<sequence>MTAYPHVFFADRWGAAADAAVPLGSLAMRYALSVFEGIRLYRGLDGARPRPFLLAEHVRRLADSLALTRLPDPGIERVPELIDELIERNAIDADAYVRVAVTPLNPGGLGDGADPALTITAAPMGRKQWLAKGTGMALTVSDWQRAPGAAFPAAAKNISNYAGPRLALLAARDAGFDGCVLTNQAGRLCEAPTAALFLVHNGVLRTPALSEDVLPSITRAWLLARAASDGIPVAEAELTREDAYTADEAFLCGTGIEIAPVREFDGRPCADWPARPVTRRLIMQYFTAARGGDEAREPEPDPAMTGAGG</sequence>
<name>A0A1G6QXU5_9PSEU</name>
<dbReference type="InterPro" id="IPR001544">
    <property type="entry name" value="Aminotrans_IV"/>
</dbReference>
<dbReference type="EMBL" id="FMZZ01000006">
    <property type="protein sequence ID" value="SDC96804.1"/>
    <property type="molecule type" value="Genomic_DNA"/>
</dbReference>
<evidence type="ECO:0000256" key="1">
    <source>
        <dbReference type="ARBA" id="ARBA00009320"/>
    </source>
</evidence>
<dbReference type="Gene3D" id="3.30.470.10">
    <property type="match status" value="1"/>
</dbReference>
<reference evidence="4" key="1">
    <citation type="submission" date="2016-10" db="EMBL/GenBank/DDBJ databases">
        <authorList>
            <person name="Varghese N."/>
            <person name="Submissions S."/>
        </authorList>
    </citation>
    <scope>NUCLEOTIDE SEQUENCE [LARGE SCALE GENOMIC DNA]</scope>
    <source>
        <strain evidence="4">IBRC-M 10403</strain>
    </source>
</reference>
<accession>A0A1G6QXU5</accession>
<organism evidence="3 4">
    <name type="scientific">Actinokineospora iranica</name>
    <dbReference type="NCBI Taxonomy" id="1271860"/>
    <lineage>
        <taxon>Bacteria</taxon>
        <taxon>Bacillati</taxon>
        <taxon>Actinomycetota</taxon>
        <taxon>Actinomycetes</taxon>
        <taxon>Pseudonocardiales</taxon>
        <taxon>Pseudonocardiaceae</taxon>
        <taxon>Actinokineospora</taxon>
    </lineage>
</organism>
<keyword evidence="3" id="KW-0808">Transferase</keyword>
<protein>
    <submittedName>
        <fullName evidence="3">Branched-chain amino acid aminotransferase</fullName>
    </submittedName>
</protein>
<dbReference type="PANTHER" id="PTHR42743">
    <property type="entry name" value="AMINO-ACID AMINOTRANSFERASE"/>
    <property type="match status" value="1"/>
</dbReference>
<dbReference type="InterPro" id="IPR043132">
    <property type="entry name" value="BCAT-like_C"/>
</dbReference>
<evidence type="ECO:0000313" key="3">
    <source>
        <dbReference type="EMBL" id="SDC96804.1"/>
    </source>
</evidence>
<dbReference type="OrthoDB" id="9804984at2"/>
<dbReference type="AlphaFoldDB" id="A0A1G6QXU5"/>
<dbReference type="Gene3D" id="3.20.10.10">
    <property type="entry name" value="D-amino Acid Aminotransferase, subunit A, domain 2"/>
    <property type="match status" value="1"/>
</dbReference>
<dbReference type="InterPro" id="IPR050571">
    <property type="entry name" value="Class-IV_PLP-Dep_Aminotrnsfr"/>
</dbReference>
<dbReference type="RefSeq" id="WP_091450442.1">
    <property type="nucleotide sequence ID" value="NZ_FMZZ01000006.1"/>
</dbReference>
<dbReference type="CDD" id="cd00449">
    <property type="entry name" value="PLPDE_IV"/>
    <property type="match status" value="1"/>
</dbReference>
<dbReference type="GO" id="GO:0008483">
    <property type="term" value="F:transaminase activity"/>
    <property type="evidence" value="ECO:0007669"/>
    <property type="project" value="UniProtKB-KW"/>
</dbReference>
<evidence type="ECO:0000313" key="4">
    <source>
        <dbReference type="Proteomes" id="UP000199501"/>
    </source>
</evidence>